<dbReference type="InterPro" id="IPR052155">
    <property type="entry name" value="Biofilm_reg_signaling"/>
</dbReference>
<sequence>MRLTEAHIAAARLRLAVDARLGTPTPDAVRRIAAMTPDGPDADVVRLPSRGEVAYQPRVAVGSGRVVGVELLPAGPTAPEELIAVAARQVRRWLDRGVRLPVRVSVPLSLDEGFAGRVAAVLRQHDVPPGLLLLGFDESQLVDGGEAVESALARLSAVGVALAVDGFGTCYSPISALRPFRFGEVRIDTSFAAAEDASSLAVLRAMVDLGRGLEVAVATAEVDSVELLDRLTELGIGIVQGDAVAPAMSDTELDEWLTDRADVATS</sequence>
<gene>
    <name evidence="2" type="ORF">DFJ66_0217</name>
</gene>
<evidence type="ECO:0000259" key="1">
    <source>
        <dbReference type="PROSITE" id="PS50883"/>
    </source>
</evidence>
<dbReference type="RefSeq" id="WP_121217065.1">
    <property type="nucleotide sequence ID" value="NZ_JBIUBA010000032.1"/>
</dbReference>
<dbReference type="EMBL" id="RBXR01000001">
    <property type="protein sequence ID" value="RKT67049.1"/>
    <property type="molecule type" value="Genomic_DNA"/>
</dbReference>
<keyword evidence="3" id="KW-1185">Reference proteome</keyword>
<reference evidence="2 3" key="1">
    <citation type="submission" date="2018-10" db="EMBL/GenBank/DDBJ databases">
        <title>Sequencing the genomes of 1000 actinobacteria strains.</title>
        <authorList>
            <person name="Klenk H.-P."/>
        </authorList>
    </citation>
    <scope>NUCLEOTIDE SEQUENCE [LARGE SCALE GENOMIC DNA]</scope>
    <source>
        <strain evidence="2 3">DSM 43911</strain>
    </source>
</reference>
<dbReference type="InterPro" id="IPR001633">
    <property type="entry name" value="EAL_dom"/>
</dbReference>
<dbReference type="CDD" id="cd01948">
    <property type="entry name" value="EAL"/>
    <property type="match status" value="1"/>
</dbReference>
<dbReference type="SUPFAM" id="SSF141868">
    <property type="entry name" value="EAL domain-like"/>
    <property type="match status" value="1"/>
</dbReference>
<dbReference type="AlphaFoldDB" id="A0A495X061"/>
<dbReference type="Gene3D" id="3.20.20.450">
    <property type="entry name" value="EAL domain"/>
    <property type="match status" value="1"/>
</dbReference>
<dbReference type="PROSITE" id="PS50883">
    <property type="entry name" value="EAL"/>
    <property type="match status" value="1"/>
</dbReference>
<evidence type="ECO:0000313" key="3">
    <source>
        <dbReference type="Proteomes" id="UP000272729"/>
    </source>
</evidence>
<dbReference type="Proteomes" id="UP000272729">
    <property type="component" value="Unassembled WGS sequence"/>
</dbReference>
<dbReference type="Pfam" id="PF00563">
    <property type="entry name" value="EAL"/>
    <property type="match status" value="1"/>
</dbReference>
<proteinExistence type="predicted"/>
<dbReference type="PANTHER" id="PTHR44757:SF2">
    <property type="entry name" value="BIOFILM ARCHITECTURE MAINTENANCE PROTEIN MBAA"/>
    <property type="match status" value="1"/>
</dbReference>
<evidence type="ECO:0000313" key="2">
    <source>
        <dbReference type="EMBL" id="RKT67049.1"/>
    </source>
</evidence>
<dbReference type="SMART" id="SM00052">
    <property type="entry name" value="EAL"/>
    <property type="match status" value="1"/>
</dbReference>
<dbReference type="InterPro" id="IPR035919">
    <property type="entry name" value="EAL_sf"/>
</dbReference>
<dbReference type="OrthoDB" id="23692at2"/>
<dbReference type="PANTHER" id="PTHR44757">
    <property type="entry name" value="DIGUANYLATE CYCLASE DGCP"/>
    <property type="match status" value="1"/>
</dbReference>
<name>A0A495X061_9PSEU</name>
<feature type="domain" description="EAL" evidence="1">
    <location>
        <begin position="1"/>
        <end position="261"/>
    </location>
</feature>
<accession>A0A495X061</accession>
<comment type="caution">
    <text evidence="2">The sequence shown here is derived from an EMBL/GenBank/DDBJ whole genome shotgun (WGS) entry which is preliminary data.</text>
</comment>
<protein>
    <submittedName>
        <fullName evidence="2">EAL domain-containing protein (Putative c-di-GMP-specific phosphodiesterase class I)</fullName>
    </submittedName>
</protein>
<organism evidence="2 3">
    <name type="scientific">Saccharothrix variisporea</name>
    <dbReference type="NCBI Taxonomy" id="543527"/>
    <lineage>
        <taxon>Bacteria</taxon>
        <taxon>Bacillati</taxon>
        <taxon>Actinomycetota</taxon>
        <taxon>Actinomycetes</taxon>
        <taxon>Pseudonocardiales</taxon>
        <taxon>Pseudonocardiaceae</taxon>
        <taxon>Saccharothrix</taxon>
    </lineage>
</organism>